<dbReference type="Proteomes" id="UP001597115">
    <property type="component" value="Unassembled WGS sequence"/>
</dbReference>
<keyword evidence="4" id="KW-1185">Reference proteome</keyword>
<proteinExistence type="predicted"/>
<dbReference type="RefSeq" id="WP_380889494.1">
    <property type="nucleotide sequence ID" value="NZ_JBHUDY010000001.1"/>
</dbReference>
<name>A0ABW4I5W2_9SPHN</name>
<comment type="caution">
    <text evidence="3">The sequence shown here is derived from an EMBL/GenBank/DDBJ whole genome shotgun (WGS) entry which is preliminary data.</text>
</comment>
<evidence type="ECO:0000313" key="4">
    <source>
        <dbReference type="Proteomes" id="UP001597115"/>
    </source>
</evidence>
<feature type="compositionally biased region" description="Basic residues" evidence="1">
    <location>
        <begin position="1"/>
        <end position="10"/>
    </location>
</feature>
<accession>A0ABW4I5W2</accession>
<feature type="region of interest" description="Disordered" evidence="1">
    <location>
        <begin position="1"/>
        <end position="27"/>
    </location>
</feature>
<dbReference type="InterPro" id="IPR041649">
    <property type="entry name" value="NepR"/>
</dbReference>
<gene>
    <name evidence="3" type="ORF">ACFSCW_12035</name>
</gene>
<reference evidence="4" key="1">
    <citation type="journal article" date="2019" name="Int. J. Syst. Evol. Microbiol.">
        <title>The Global Catalogue of Microorganisms (GCM) 10K type strain sequencing project: providing services to taxonomists for standard genome sequencing and annotation.</title>
        <authorList>
            <consortium name="The Broad Institute Genomics Platform"/>
            <consortium name="The Broad Institute Genome Sequencing Center for Infectious Disease"/>
            <person name="Wu L."/>
            <person name="Ma J."/>
        </authorList>
    </citation>
    <scope>NUCLEOTIDE SEQUENCE [LARGE SCALE GENOMIC DNA]</scope>
    <source>
        <strain evidence="4">CGMCC 1.16275</strain>
    </source>
</reference>
<dbReference type="Pfam" id="PF18557">
    <property type="entry name" value="NepR"/>
    <property type="match status" value="1"/>
</dbReference>
<sequence>MVSNAKRKVERKASKPGEAGAPDSNVGQALRSVYDEAIDEAIPPEMLDLLGKLK</sequence>
<dbReference type="EMBL" id="JBHUDY010000001">
    <property type="protein sequence ID" value="MFD1612530.1"/>
    <property type="molecule type" value="Genomic_DNA"/>
</dbReference>
<protein>
    <submittedName>
        <fullName evidence="3">NepR family anti-sigma factor</fullName>
    </submittedName>
</protein>
<organism evidence="3 4">
    <name type="scientific">Sphingomonas tabacisoli</name>
    <dbReference type="NCBI Taxonomy" id="2249466"/>
    <lineage>
        <taxon>Bacteria</taxon>
        <taxon>Pseudomonadati</taxon>
        <taxon>Pseudomonadota</taxon>
        <taxon>Alphaproteobacteria</taxon>
        <taxon>Sphingomonadales</taxon>
        <taxon>Sphingomonadaceae</taxon>
        <taxon>Sphingomonas</taxon>
    </lineage>
</organism>
<evidence type="ECO:0000256" key="1">
    <source>
        <dbReference type="SAM" id="MobiDB-lite"/>
    </source>
</evidence>
<evidence type="ECO:0000259" key="2">
    <source>
        <dbReference type="Pfam" id="PF18557"/>
    </source>
</evidence>
<feature type="domain" description="Anti-sigma factor NepR" evidence="2">
    <location>
        <begin position="25"/>
        <end position="54"/>
    </location>
</feature>
<evidence type="ECO:0000313" key="3">
    <source>
        <dbReference type="EMBL" id="MFD1612530.1"/>
    </source>
</evidence>